<dbReference type="Pfam" id="PF02597">
    <property type="entry name" value="ThiS"/>
    <property type="match status" value="1"/>
</dbReference>
<protein>
    <submittedName>
        <fullName evidence="1">MoaD/ThiS family protein</fullName>
    </submittedName>
</protein>
<dbReference type="InterPro" id="IPR054834">
    <property type="entry name" value="SAMP1_3"/>
</dbReference>
<dbReference type="PANTHER" id="PTHR38031">
    <property type="entry name" value="SULFUR CARRIER PROTEIN SLR0821-RELATED"/>
    <property type="match status" value="1"/>
</dbReference>
<dbReference type="PANTHER" id="PTHR38031:SF1">
    <property type="entry name" value="SULFUR CARRIER PROTEIN CYSO"/>
    <property type="match status" value="1"/>
</dbReference>
<gene>
    <name evidence="1" type="ORF">EBB06_10550</name>
</gene>
<dbReference type="Gene3D" id="3.10.20.30">
    <property type="match status" value="1"/>
</dbReference>
<evidence type="ECO:0000313" key="2">
    <source>
        <dbReference type="Proteomes" id="UP000290682"/>
    </source>
</evidence>
<reference evidence="1 2" key="1">
    <citation type="submission" date="2018-10" db="EMBL/GenBank/DDBJ databases">
        <title>Draft genome of Fastidiocella sp. strain 375T, a bacterium isolated from a karstic cave dripping water.</title>
        <authorList>
            <person name="Coelho C."/>
            <person name="Verissimo A."/>
            <person name="Tiago I."/>
        </authorList>
    </citation>
    <scope>NUCLEOTIDE SEQUENCE [LARGE SCALE GENOMIC DNA]</scope>
    <source>
        <strain evidence="1 2">CAVE-375</strain>
    </source>
</reference>
<comment type="caution">
    <text evidence="1">The sequence shown here is derived from an EMBL/GenBank/DDBJ whole genome shotgun (WGS) entry which is preliminary data.</text>
</comment>
<dbReference type="SUPFAM" id="SSF54285">
    <property type="entry name" value="MoaD/ThiS"/>
    <property type="match status" value="1"/>
</dbReference>
<sequence length="97" mass="10336">MHVVIRIPTPLRGYTGGADEVAVEADTVAEALTRLAERYEGIAERILDADGQPRPFVNIFVGKADVRTLQGLSTPVSEGDVIAIVPAVAGGRHESER</sequence>
<proteinExistence type="predicted"/>
<dbReference type="InterPro" id="IPR052045">
    <property type="entry name" value="Sulfur_Carrier/Prot_Modifier"/>
</dbReference>
<keyword evidence="2" id="KW-1185">Reference proteome</keyword>
<evidence type="ECO:0000313" key="1">
    <source>
        <dbReference type="EMBL" id="RXZ43231.1"/>
    </source>
</evidence>
<dbReference type="InterPro" id="IPR012675">
    <property type="entry name" value="Beta-grasp_dom_sf"/>
</dbReference>
<dbReference type="NCBIfam" id="NF041918">
    <property type="entry name" value="SAMP1"/>
    <property type="match status" value="1"/>
</dbReference>
<name>A0ABY0FDP7_9NEIS</name>
<dbReference type="Proteomes" id="UP000290682">
    <property type="component" value="Unassembled WGS sequence"/>
</dbReference>
<dbReference type="EMBL" id="REGR01000011">
    <property type="protein sequence ID" value="RXZ43231.1"/>
    <property type="molecule type" value="Genomic_DNA"/>
</dbReference>
<organism evidence="1 2">
    <name type="scientific">Crenobacter cavernae</name>
    <dbReference type="NCBI Taxonomy" id="2290923"/>
    <lineage>
        <taxon>Bacteria</taxon>
        <taxon>Pseudomonadati</taxon>
        <taxon>Pseudomonadota</taxon>
        <taxon>Betaproteobacteria</taxon>
        <taxon>Neisseriales</taxon>
        <taxon>Neisseriaceae</taxon>
        <taxon>Crenobacter</taxon>
    </lineage>
</organism>
<accession>A0ABY0FDP7</accession>
<dbReference type="InterPro" id="IPR003749">
    <property type="entry name" value="ThiS/MoaD-like"/>
</dbReference>
<dbReference type="InterPro" id="IPR016155">
    <property type="entry name" value="Mopterin_synth/thiamin_S_b"/>
</dbReference>